<dbReference type="Proteomes" id="UP000439903">
    <property type="component" value="Unassembled WGS sequence"/>
</dbReference>
<proteinExistence type="predicted"/>
<comment type="caution">
    <text evidence="1">The sequence shown here is derived from an EMBL/GenBank/DDBJ whole genome shotgun (WGS) entry which is preliminary data.</text>
</comment>
<organism evidence="1 2">
    <name type="scientific">Gigaspora margarita</name>
    <dbReference type="NCBI Taxonomy" id="4874"/>
    <lineage>
        <taxon>Eukaryota</taxon>
        <taxon>Fungi</taxon>
        <taxon>Fungi incertae sedis</taxon>
        <taxon>Mucoromycota</taxon>
        <taxon>Glomeromycotina</taxon>
        <taxon>Glomeromycetes</taxon>
        <taxon>Diversisporales</taxon>
        <taxon>Gigasporaceae</taxon>
        <taxon>Gigaspora</taxon>
    </lineage>
</organism>
<reference evidence="1 2" key="1">
    <citation type="journal article" date="2019" name="Environ. Microbiol.">
        <title>At the nexus of three kingdoms: the genome of the mycorrhizal fungus Gigaspora margarita provides insights into plant, endobacterial and fungal interactions.</title>
        <authorList>
            <person name="Venice F."/>
            <person name="Ghignone S."/>
            <person name="Salvioli di Fossalunga A."/>
            <person name="Amselem J."/>
            <person name="Novero M."/>
            <person name="Xianan X."/>
            <person name="Sedzielewska Toro K."/>
            <person name="Morin E."/>
            <person name="Lipzen A."/>
            <person name="Grigoriev I.V."/>
            <person name="Henrissat B."/>
            <person name="Martin F.M."/>
            <person name="Bonfante P."/>
        </authorList>
    </citation>
    <scope>NUCLEOTIDE SEQUENCE [LARGE SCALE GENOMIC DNA]</scope>
    <source>
        <strain evidence="1 2">BEG34</strain>
    </source>
</reference>
<gene>
    <name evidence="1" type="ORF">F8M41_011587</name>
</gene>
<name>A0A8H3WZU7_GIGMA</name>
<dbReference type="AlphaFoldDB" id="A0A8H3WZU7"/>
<dbReference type="EMBL" id="WTPW01002372">
    <property type="protein sequence ID" value="KAF0384572.1"/>
    <property type="molecule type" value="Genomic_DNA"/>
</dbReference>
<protein>
    <submittedName>
        <fullName evidence="1">Uncharacterized protein</fullName>
    </submittedName>
</protein>
<keyword evidence="2" id="KW-1185">Reference proteome</keyword>
<evidence type="ECO:0000313" key="2">
    <source>
        <dbReference type="Proteomes" id="UP000439903"/>
    </source>
</evidence>
<evidence type="ECO:0000313" key="1">
    <source>
        <dbReference type="EMBL" id="KAF0384572.1"/>
    </source>
</evidence>
<dbReference type="OrthoDB" id="10489620at2759"/>
<sequence length="187" mass="21808">MTNSGINLLSNAGLSVHTKTIQRYKKDIAKAHPIKLNEYFNLNSNIFYCFNIDNFYNNHGIRRPNTTTLTSVNYMATCVAKPIIDTSAALAIVNNNCSFFNLDNFSEVLIIKYLYSEINVAFDISYNSQKFNWINNQIQFEDQNQIELLTIYMYNDAISEHKEERSMKNLKIIYVQKQNLKLLFFNL</sequence>
<accession>A0A8H3WZU7</accession>